<evidence type="ECO:0000256" key="5">
    <source>
        <dbReference type="SAM" id="MobiDB-lite"/>
    </source>
</evidence>
<gene>
    <name evidence="8" type="ORF">LTR78_009455</name>
</gene>
<feature type="domain" description="UBR-type" evidence="7">
    <location>
        <begin position="47"/>
        <end position="124"/>
    </location>
</feature>
<dbReference type="GO" id="GO:0061630">
    <property type="term" value="F:ubiquitin protein ligase activity"/>
    <property type="evidence" value="ECO:0007669"/>
    <property type="project" value="InterPro"/>
</dbReference>
<dbReference type="Pfam" id="PF02207">
    <property type="entry name" value="zf-UBR"/>
    <property type="match status" value="1"/>
</dbReference>
<feature type="transmembrane region" description="Helical" evidence="6">
    <location>
        <begin position="552"/>
        <end position="579"/>
    </location>
</feature>
<dbReference type="PROSITE" id="PS51157">
    <property type="entry name" value="ZF_UBR"/>
    <property type="match status" value="1"/>
</dbReference>
<sequence>MSSTTAPLDGSELRSQASAPSQTAQDFIASQLQLEADAREALPYQFDTCTKALGALRQSLFACLTCTPPPASPHQRFTPAGICYSCSISCHGEHTLVELFSKRDFECDCGTTRIESTPCSLRHNANTGRKGDVKGDKAREGNKYNQNFAGKFCGCGEEYDPEMEKGTMFQCMGLGTVEDVGCGEDWWHPECLMGLPRSQVEPVLHAKAGSLETVKEVGEGSEVAVSEVAVGEEAVPDTAGEPPLPPGFPAEDDFEYLLCYKCVNTQPWIKQYAGTSGFLPAVTVQSTSEANDTSVPLTSSDDSQTKKRKAEELIEDAQDSKKAKVDSEADVTALQSNGRSDSTSPRHSSLPPTPTGTITLFLNEDFRSNLCRCPSCFPRLAKHRHLLEEEETYSPPISESDPSGHQANGAPGSISGRSAGTGSLLERAEAALSSMDRVKAIEGVMAYNHVRDKVKDFLKPFAESGEAVGAEDIKAYFAKLRGDEMKEREAMVTATQGGGGGSGGDGRREQGIFLLFRHGFTRKLGWVYVVLLSILRLIGGSVTIYMDVNNNYSASLIETAAITSAVGTAPMLLALMGFLERVNQGMESKGLPLLIFRPLHLLSIAGLVLAIVGGVNESEGEATGRTLMKAAALIFLAIYLALVAIDVRTGMMANRILSHERLLARACLLVLPFLLIRVIYTVAASFASQGSVFYFQDVNVYISAFMQFLMEALTVSTFIFAGLFTPKMEKRAVRVGSTDVEEGGKDYEHDTRQVRHGGRSRQQRPEFQQPRTLGDYRPSRLLMSAINGRK</sequence>
<keyword evidence="3" id="KW-0862">Zinc</keyword>
<feature type="region of interest" description="Disordered" evidence="5">
    <location>
        <begin position="1"/>
        <end position="20"/>
    </location>
</feature>
<evidence type="ECO:0000313" key="8">
    <source>
        <dbReference type="EMBL" id="KAK3670620.1"/>
    </source>
</evidence>
<keyword evidence="6" id="KW-0812">Transmembrane</keyword>
<feature type="transmembrane region" description="Helical" evidence="6">
    <location>
        <begin position="591"/>
        <end position="615"/>
    </location>
</feature>
<feature type="compositionally biased region" description="Basic and acidic residues" evidence="5">
    <location>
        <begin position="742"/>
        <end position="753"/>
    </location>
</feature>
<feature type="transmembrane region" description="Helical" evidence="6">
    <location>
        <begin position="666"/>
        <end position="688"/>
    </location>
</feature>
<keyword evidence="6" id="KW-0472">Membrane</keyword>
<dbReference type="PANTHER" id="PTHR13513:SF9">
    <property type="entry name" value="E3 UBIQUITIN-PROTEIN LIGASE UBR7-RELATED"/>
    <property type="match status" value="1"/>
</dbReference>
<keyword evidence="1" id="KW-0479">Metal-binding</keyword>
<proteinExistence type="predicted"/>
<dbReference type="EMBL" id="JAUTXT010000053">
    <property type="protein sequence ID" value="KAK3670620.1"/>
    <property type="molecule type" value="Genomic_DNA"/>
</dbReference>
<feature type="compositionally biased region" description="Polar residues" evidence="5">
    <location>
        <begin position="333"/>
        <end position="347"/>
    </location>
</feature>
<reference evidence="8" key="1">
    <citation type="submission" date="2023-07" db="EMBL/GenBank/DDBJ databases">
        <title>Black Yeasts Isolated from many extreme environments.</title>
        <authorList>
            <person name="Coleine C."/>
            <person name="Stajich J.E."/>
            <person name="Selbmann L."/>
        </authorList>
    </citation>
    <scope>NUCLEOTIDE SEQUENCE</scope>
    <source>
        <strain evidence="8">CCFEE 5485</strain>
    </source>
</reference>
<keyword evidence="9" id="KW-1185">Reference proteome</keyword>
<dbReference type="AlphaFoldDB" id="A0AAE0TN55"/>
<feature type="transmembrane region" description="Helical" evidence="6">
    <location>
        <begin position="700"/>
        <end position="724"/>
    </location>
</feature>
<dbReference type="GO" id="GO:0005737">
    <property type="term" value="C:cytoplasm"/>
    <property type="evidence" value="ECO:0007669"/>
    <property type="project" value="TreeGrafter"/>
</dbReference>
<evidence type="ECO:0000259" key="7">
    <source>
        <dbReference type="PROSITE" id="PS51157"/>
    </source>
</evidence>
<dbReference type="PANTHER" id="PTHR13513">
    <property type="entry name" value="E3 UBIQUITIN-PROTEIN LIGASE UBR7"/>
    <property type="match status" value="1"/>
</dbReference>
<dbReference type="GO" id="GO:0008270">
    <property type="term" value="F:zinc ion binding"/>
    <property type="evidence" value="ECO:0007669"/>
    <property type="project" value="UniProtKB-KW"/>
</dbReference>
<dbReference type="InterPro" id="IPR047506">
    <property type="entry name" value="UBR7-like_UBR-box"/>
</dbReference>
<dbReference type="InterPro" id="IPR003126">
    <property type="entry name" value="Znf_UBR"/>
</dbReference>
<comment type="caution">
    <text evidence="8">The sequence shown here is derived from an EMBL/GenBank/DDBJ whole genome shotgun (WGS) entry which is preliminary data.</text>
</comment>
<evidence type="ECO:0000256" key="4">
    <source>
        <dbReference type="PROSITE-ProRule" id="PRU00508"/>
    </source>
</evidence>
<evidence type="ECO:0000256" key="3">
    <source>
        <dbReference type="ARBA" id="ARBA00022833"/>
    </source>
</evidence>
<feature type="zinc finger region" description="UBR-type" evidence="4">
    <location>
        <begin position="47"/>
        <end position="124"/>
    </location>
</feature>
<evidence type="ECO:0000256" key="6">
    <source>
        <dbReference type="SAM" id="Phobius"/>
    </source>
</evidence>
<feature type="region of interest" description="Disordered" evidence="5">
    <location>
        <begin position="741"/>
        <end position="778"/>
    </location>
</feature>
<dbReference type="InterPro" id="IPR056119">
    <property type="entry name" value="DUF7702"/>
</dbReference>
<accession>A0AAE0TN55</accession>
<keyword evidence="2" id="KW-0863">Zinc-finger</keyword>
<name>A0AAE0TN55_9PEZI</name>
<feature type="transmembrane region" description="Helical" evidence="6">
    <location>
        <begin position="627"/>
        <end position="645"/>
    </location>
</feature>
<feature type="region of interest" description="Disordered" evidence="5">
    <location>
        <begin position="287"/>
        <end position="356"/>
    </location>
</feature>
<feature type="transmembrane region" description="Helical" evidence="6">
    <location>
        <begin position="525"/>
        <end position="546"/>
    </location>
</feature>
<dbReference type="CDD" id="cd19677">
    <property type="entry name" value="UBR-box_UBR7"/>
    <property type="match status" value="1"/>
</dbReference>
<feature type="region of interest" description="Disordered" evidence="5">
    <location>
        <begin position="391"/>
        <end position="420"/>
    </location>
</feature>
<protein>
    <recommendedName>
        <fullName evidence="7">UBR-type domain-containing protein</fullName>
    </recommendedName>
</protein>
<dbReference type="SMART" id="SM00396">
    <property type="entry name" value="ZnF_UBR1"/>
    <property type="match status" value="1"/>
</dbReference>
<feature type="compositionally biased region" description="Polar residues" evidence="5">
    <location>
        <begin position="395"/>
        <end position="406"/>
    </location>
</feature>
<evidence type="ECO:0000313" key="9">
    <source>
        <dbReference type="Proteomes" id="UP001274830"/>
    </source>
</evidence>
<feature type="compositionally biased region" description="Polar residues" evidence="5">
    <location>
        <begin position="287"/>
        <end position="302"/>
    </location>
</feature>
<evidence type="ECO:0000256" key="2">
    <source>
        <dbReference type="ARBA" id="ARBA00022771"/>
    </source>
</evidence>
<dbReference type="Pfam" id="PF24800">
    <property type="entry name" value="DUF7702"/>
    <property type="match status" value="1"/>
</dbReference>
<evidence type="ECO:0000256" key="1">
    <source>
        <dbReference type="ARBA" id="ARBA00022723"/>
    </source>
</evidence>
<dbReference type="Proteomes" id="UP001274830">
    <property type="component" value="Unassembled WGS sequence"/>
</dbReference>
<dbReference type="InterPro" id="IPR040204">
    <property type="entry name" value="UBR7"/>
</dbReference>
<feature type="compositionally biased region" description="Basic and acidic residues" evidence="5">
    <location>
        <begin position="303"/>
        <end position="327"/>
    </location>
</feature>
<organism evidence="8 9">
    <name type="scientific">Recurvomyces mirabilis</name>
    <dbReference type="NCBI Taxonomy" id="574656"/>
    <lineage>
        <taxon>Eukaryota</taxon>
        <taxon>Fungi</taxon>
        <taxon>Dikarya</taxon>
        <taxon>Ascomycota</taxon>
        <taxon>Pezizomycotina</taxon>
        <taxon>Dothideomycetes</taxon>
        <taxon>Dothideomycetidae</taxon>
        <taxon>Mycosphaerellales</taxon>
        <taxon>Teratosphaeriaceae</taxon>
        <taxon>Recurvomyces</taxon>
    </lineage>
</organism>
<keyword evidence="6" id="KW-1133">Transmembrane helix</keyword>